<dbReference type="AlphaFoldDB" id="T0MMJ4"/>
<dbReference type="Proteomes" id="UP000053780">
    <property type="component" value="Unassembled WGS sequence"/>
</dbReference>
<evidence type="ECO:0000313" key="3">
    <source>
        <dbReference type="Proteomes" id="UP000053780"/>
    </source>
</evidence>
<proteinExistence type="predicted"/>
<dbReference type="VEuPathDB" id="MicrosporidiaDB:NAPIS_ORF00192"/>
<feature type="compositionally biased region" description="Polar residues" evidence="1">
    <location>
        <begin position="39"/>
        <end position="59"/>
    </location>
</feature>
<evidence type="ECO:0000256" key="1">
    <source>
        <dbReference type="SAM" id="MobiDB-lite"/>
    </source>
</evidence>
<feature type="region of interest" description="Disordered" evidence="1">
    <location>
        <begin position="1"/>
        <end position="64"/>
    </location>
</feature>
<protein>
    <submittedName>
        <fullName evidence="2">Uncharacterized protein</fullName>
    </submittedName>
</protein>
<keyword evidence="3" id="KW-1185">Reference proteome</keyword>
<reference evidence="2 3" key="1">
    <citation type="journal article" date="2013" name="BMC Genomics">
        <title>Genome sequencing and comparative genomics of honey bee microsporidia, Nosema apis reveal novel insights into host-parasite interactions.</title>
        <authorList>
            <person name="Chen Yp."/>
            <person name="Pettis J.S."/>
            <person name="Zhao Y."/>
            <person name="Liu X."/>
            <person name="Tallon L.J."/>
            <person name="Sadzewicz L.D."/>
            <person name="Li R."/>
            <person name="Zheng H."/>
            <person name="Huang S."/>
            <person name="Zhang X."/>
            <person name="Hamilton M.C."/>
            <person name="Pernal S.F."/>
            <person name="Melathopoulos A.P."/>
            <person name="Yan X."/>
            <person name="Evans J.D."/>
        </authorList>
    </citation>
    <scope>NUCLEOTIDE SEQUENCE [LARGE SCALE GENOMIC DNA]</scope>
    <source>
        <strain evidence="2 3">BRL 01</strain>
    </source>
</reference>
<feature type="region of interest" description="Disordered" evidence="1">
    <location>
        <begin position="108"/>
        <end position="146"/>
    </location>
</feature>
<organism evidence="2 3">
    <name type="scientific">Vairimorpha apis BRL 01</name>
    <dbReference type="NCBI Taxonomy" id="1037528"/>
    <lineage>
        <taxon>Eukaryota</taxon>
        <taxon>Fungi</taxon>
        <taxon>Fungi incertae sedis</taxon>
        <taxon>Microsporidia</taxon>
        <taxon>Nosematidae</taxon>
        <taxon>Vairimorpha</taxon>
    </lineage>
</organism>
<dbReference type="EMBL" id="KE646947">
    <property type="protein sequence ID" value="EQB62230.1"/>
    <property type="molecule type" value="Genomic_DNA"/>
</dbReference>
<dbReference type="HOGENOM" id="CLU_1777995_0_0_1"/>
<sequence length="146" mass="17936">MSSENFNREEKFNRYNGRDERNSRYADKTGRYNDRGDSQFRNNNNARNFSDSGRMNSYRSFDGNRYNDSRLIDGRFRDNRINNNFFQRRYNGIRRYNDRRDTFYSKKRAYHHGYESRQQNSFGNRKNYKKSKEQLDRELSAYMASK</sequence>
<name>T0MMJ4_9MICR</name>
<gene>
    <name evidence="2" type="ORF">NAPIS_ORF00192</name>
</gene>
<feature type="compositionally biased region" description="Basic and acidic residues" evidence="1">
    <location>
        <begin position="130"/>
        <end position="139"/>
    </location>
</feature>
<evidence type="ECO:0000313" key="2">
    <source>
        <dbReference type="EMBL" id="EQB62230.1"/>
    </source>
</evidence>
<feature type="compositionally biased region" description="Basic and acidic residues" evidence="1">
    <location>
        <begin position="1"/>
        <end position="38"/>
    </location>
</feature>
<accession>T0MMJ4</accession>